<comment type="subcellular location">
    <subcellularLocation>
        <location evidence="2">Cell membrane</location>
    </subcellularLocation>
    <subcellularLocation>
        <location evidence="1">Membrane</location>
        <topology evidence="1">Single-pass membrane protein</topology>
    </subcellularLocation>
</comment>
<evidence type="ECO:0000256" key="3">
    <source>
        <dbReference type="ARBA" id="ARBA00022475"/>
    </source>
</evidence>
<feature type="transmembrane region" description="Helical" evidence="11">
    <location>
        <begin position="108"/>
        <end position="128"/>
    </location>
</feature>
<name>A0ABW1P8H4_9PSEU</name>
<dbReference type="RefSeq" id="WP_380637736.1">
    <property type="nucleotide sequence ID" value="NZ_JBHSQO010000019.1"/>
</dbReference>
<dbReference type="InterPro" id="IPR051474">
    <property type="entry name" value="Anti-sigma-K/W_factor"/>
</dbReference>
<evidence type="ECO:0000256" key="11">
    <source>
        <dbReference type="SAM" id="Phobius"/>
    </source>
</evidence>
<dbReference type="InterPro" id="IPR018764">
    <property type="entry name" value="RskA_C"/>
</dbReference>
<keyword evidence="3" id="KW-1003">Cell membrane</keyword>
<protein>
    <recommendedName>
        <fullName evidence="10">Regulator of SigK</fullName>
    </recommendedName>
    <alternativeName>
        <fullName evidence="9">Sigma-K anti-sigma factor RskA</fullName>
    </alternativeName>
</protein>
<evidence type="ECO:0000256" key="2">
    <source>
        <dbReference type="ARBA" id="ARBA00004236"/>
    </source>
</evidence>
<evidence type="ECO:0000256" key="4">
    <source>
        <dbReference type="ARBA" id="ARBA00022692"/>
    </source>
</evidence>
<accession>A0ABW1P8H4</accession>
<evidence type="ECO:0000256" key="9">
    <source>
        <dbReference type="ARBA" id="ARBA00029829"/>
    </source>
</evidence>
<evidence type="ECO:0000256" key="8">
    <source>
        <dbReference type="ARBA" id="ARBA00023163"/>
    </source>
</evidence>
<keyword evidence="5 11" id="KW-1133">Transmembrane helix</keyword>
<proteinExistence type="predicted"/>
<keyword evidence="8" id="KW-0804">Transcription</keyword>
<evidence type="ECO:0000256" key="1">
    <source>
        <dbReference type="ARBA" id="ARBA00004167"/>
    </source>
</evidence>
<evidence type="ECO:0000313" key="13">
    <source>
        <dbReference type="EMBL" id="MFC6091526.1"/>
    </source>
</evidence>
<reference evidence="14" key="1">
    <citation type="journal article" date="2019" name="Int. J. Syst. Evol. Microbiol.">
        <title>The Global Catalogue of Microorganisms (GCM) 10K type strain sequencing project: providing services to taxonomists for standard genome sequencing and annotation.</title>
        <authorList>
            <consortium name="The Broad Institute Genomics Platform"/>
            <consortium name="The Broad Institute Genome Sequencing Center for Infectious Disease"/>
            <person name="Wu L."/>
            <person name="Ma J."/>
        </authorList>
    </citation>
    <scope>NUCLEOTIDE SEQUENCE [LARGE SCALE GENOMIC DNA]</scope>
    <source>
        <strain evidence="14">CGMCC 4.7246</strain>
    </source>
</reference>
<evidence type="ECO:0000313" key="14">
    <source>
        <dbReference type="Proteomes" id="UP001596220"/>
    </source>
</evidence>
<dbReference type="EMBL" id="JBHSQO010000019">
    <property type="protein sequence ID" value="MFC6091526.1"/>
    <property type="molecule type" value="Genomic_DNA"/>
</dbReference>
<gene>
    <name evidence="13" type="ORF">ACFP3R_19805</name>
</gene>
<organism evidence="13 14">
    <name type="scientific">Saccharothrix lopnurensis</name>
    <dbReference type="NCBI Taxonomy" id="1670621"/>
    <lineage>
        <taxon>Bacteria</taxon>
        <taxon>Bacillati</taxon>
        <taxon>Actinomycetota</taxon>
        <taxon>Actinomycetes</taxon>
        <taxon>Pseudonocardiales</taxon>
        <taxon>Pseudonocardiaceae</taxon>
        <taxon>Saccharothrix</taxon>
    </lineage>
</organism>
<keyword evidence="4 11" id="KW-0812">Transmembrane</keyword>
<dbReference type="Pfam" id="PF10099">
    <property type="entry name" value="RskA_C"/>
    <property type="match status" value="1"/>
</dbReference>
<comment type="caution">
    <text evidence="13">The sequence shown here is derived from an EMBL/GenBank/DDBJ whole genome shotgun (WGS) entry which is preliminary data.</text>
</comment>
<evidence type="ECO:0000256" key="6">
    <source>
        <dbReference type="ARBA" id="ARBA00023015"/>
    </source>
</evidence>
<dbReference type="Proteomes" id="UP001596220">
    <property type="component" value="Unassembled WGS sequence"/>
</dbReference>
<dbReference type="PANTHER" id="PTHR37461:SF1">
    <property type="entry name" value="ANTI-SIGMA-K FACTOR RSKA"/>
    <property type="match status" value="1"/>
</dbReference>
<evidence type="ECO:0000256" key="10">
    <source>
        <dbReference type="ARBA" id="ARBA00030803"/>
    </source>
</evidence>
<evidence type="ECO:0000256" key="7">
    <source>
        <dbReference type="ARBA" id="ARBA00023136"/>
    </source>
</evidence>
<evidence type="ECO:0000256" key="5">
    <source>
        <dbReference type="ARBA" id="ARBA00022989"/>
    </source>
</evidence>
<keyword evidence="7 11" id="KW-0472">Membrane</keyword>
<evidence type="ECO:0000259" key="12">
    <source>
        <dbReference type="Pfam" id="PF10099"/>
    </source>
</evidence>
<feature type="domain" description="Anti-sigma K factor RskA C-terminal" evidence="12">
    <location>
        <begin position="109"/>
        <end position="251"/>
    </location>
</feature>
<keyword evidence="6" id="KW-0805">Transcription regulation</keyword>
<dbReference type="PANTHER" id="PTHR37461">
    <property type="entry name" value="ANTI-SIGMA-K FACTOR RSKA"/>
    <property type="match status" value="1"/>
</dbReference>
<sequence length="262" mass="27449">MTGERRGDWCPQEELAVGFAMHALEPDEEARLRDHLPGCARCREAIRATEEVTAALGASVPQLDPPPRLRARLMAAVEQEPQESGPRPVAEPVVLETRRRRGGTWRRVLAAAAGVAVLAAGGVAGVRLDRLGDEVAAQGERADRLEGALRLAADPSASRAVLRTGSGEEVAVLLSADDGAAVVPTRLSTNDREHTYVVWGTSTNPAAPLAVFDVTPDGSVVGLAGWSSDAHRHTGFAISLEPGRAMPAEPTDVVAAGQVAST</sequence>
<dbReference type="Gene3D" id="1.10.10.1320">
    <property type="entry name" value="Anti-sigma factor, zinc-finger domain"/>
    <property type="match status" value="1"/>
</dbReference>
<dbReference type="InterPro" id="IPR041916">
    <property type="entry name" value="Anti_sigma_zinc_sf"/>
</dbReference>
<keyword evidence="14" id="KW-1185">Reference proteome</keyword>